<proteinExistence type="predicted"/>
<feature type="compositionally biased region" description="Polar residues" evidence="1">
    <location>
        <begin position="232"/>
        <end position="241"/>
    </location>
</feature>
<reference evidence="3" key="1">
    <citation type="submission" date="2022-08" db="EMBL/GenBank/DDBJ databases">
        <authorList>
            <consortium name="DOE Joint Genome Institute"/>
            <person name="Min B."/>
            <person name="Riley R."/>
            <person name="Sierra-Patev S."/>
            <person name="Naranjo-Ortiz M."/>
            <person name="Looney B."/>
            <person name="Konkel Z."/>
            <person name="Slot J.C."/>
            <person name="Sakamoto Y."/>
            <person name="Steenwyk J.L."/>
            <person name="Rokas A."/>
            <person name="Carro J."/>
            <person name="Camarero S."/>
            <person name="Ferreira P."/>
            <person name="Molpeceres G."/>
            <person name="Ruiz-Duenas F.J."/>
            <person name="Serrano A."/>
            <person name="Henrissat B."/>
            <person name="Drula E."/>
            <person name="Hughes K.W."/>
            <person name="Mata J.L."/>
            <person name="Ishikawa N.K."/>
            <person name="Vargas-Isla R."/>
            <person name="Ushijima S."/>
            <person name="Smith C.A."/>
            <person name="Ahrendt S."/>
            <person name="Andreopoulos W."/>
            <person name="He G."/>
            <person name="Labutti K."/>
            <person name="Lipzen A."/>
            <person name="Ng V."/>
            <person name="Sandor L."/>
            <person name="Barry K."/>
            <person name="Martinez A.T."/>
            <person name="Xiao Y."/>
            <person name="Gibbons J.G."/>
            <person name="Terashima K."/>
            <person name="Hibbett D.S."/>
            <person name="Grigoriev I.V."/>
        </authorList>
    </citation>
    <scope>NUCLEOTIDE SEQUENCE</scope>
    <source>
        <strain evidence="3">TFB7829</strain>
    </source>
</reference>
<accession>A0AA38UWC9</accession>
<evidence type="ECO:0000313" key="4">
    <source>
        <dbReference type="Proteomes" id="UP001163850"/>
    </source>
</evidence>
<dbReference type="AlphaFoldDB" id="A0AA38UWC9"/>
<evidence type="ECO:0000313" key="3">
    <source>
        <dbReference type="EMBL" id="KAJ3987984.1"/>
    </source>
</evidence>
<dbReference type="PANTHER" id="PTHR36223:SF1">
    <property type="entry name" value="TRANSCRIPTION ELONGATION FACTOR EAF N-TERMINAL DOMAIN-CONTAINING PROTEIN"/>
    <property type="match status" value="1"/>
</dbReference>
<dbReference type="PANTHER" id="PTHR36223">
    <property type="entry name" value="BETA-LACTAMASE-TYPE TRANSPEPTIDASE FOLD DOMAIN CONTAINING PROTEIN"/>
    <property type="match status" value="1"/>
</dbReference>
<organism evidence="3 4">
    <name type="scientific">Lentinula detonsa</name>
    <dbReference type="NCBI Taxonomy" id="2804962"/>
    <lineage>
        <taxon>Eukaryota</taxon>
        <taxon>Fungi</taxon>
        <taxon>Dikarya</taxon>
        <taxon>Basidiomycota</taxon>
        <taxon>Agaricomycotina</taxon>
        <taxon>Agaricomycetes</taxon>
        <taxon>Agaricomycetidae</taxon>
        <taxon>Agaricales</taxon>
        <taxon>Marasmiineae</taxon>
        <taxon>Omphalotaceae</taxon>
        <taxon>Lentinula</taxon>
    </lineage>
</organism>
<feature type="region of interest" description="Disordered" evidence="1">
    <location>
        <begin position="232"/>
        <end position="259"/>
    </location>
</feature>
<dbReference type="Proteomes" id="UP001163850">
    <property type="component" value="Unassembled WGS sequence"/>
</dbReference>
<sequence>MPSFQSFSASIVVEGKPLDEYNVEVTEKEGLATITCWVPSVSVGKKYQVQWKDSVVKMISRGKVHIDGINYGGKVVRRINRIQKMSNYRLSPTAVRPFEFSNLRTTDDEESSASVMPPSIGEIELRIQYWCTTGKATSMSEIWSQPEEQTFNEKLKKGIDHQTRLGEIMYSKGRRPCFGKSVGKSFLRFLFRYRPLDVLRAHKIAPPASINTQAHDLLQSSKRPRPSIMVTSMEGNVNSGASEPIEISDEEEDPQREMEKLQRRLYELKAKHPDLRDRKKIKRGSDVASVKIENGGPLFIDLT</sequence>
<dbReference type="Pfam" id="PF25534">
    <property type="entry name" value="DUF7918"/>
    <property type="match status" value="1"/>
</dbReference>
<feature type="domain" description="DUF7918" evidence="2">
    <location>
        <begin position="8"/>
        <end position="206"/>
    </location>
</feature>
<name>A0AA38UWC9_9AGAR</name>
<gene>
    <name evidence="3" type="ORF">F5890DRAFT_1454560</name>
</gene>
<protein>
    <recommendedName>
        <fullName evidence="2">DUF7918 domain-containing protein</fullName>
    </recommendedName>
</protein>
<evidence type="ECO:0000256" key="1">
    <source>
        <dbReference type="SAM" id="MobiDB-lite"/>
    </source>
</evidence>
<dbReference type="InterPro" id="IPR057678">
    <property type="entry name" value="DUF7918"/>
</dbReference>
<evidence type="ECO:0000259" key="2">
    <source>
        <dbReference type="Pfam" id="PF25534"/>
    </source>
</evidence>
<comment type="caution">
    <text evidence="3">The sequence shown here is derived from an EMBL/GenBank/DDBJ whole genome shotgun (WGS) entry which is preliminary data.</text>
</comment>
<dbReference type="EMBL" id="MU801915">
    <property type="protein sequence ID" value="KAJ3987984.1"/>
    <property type="molecule type" value="Genomic_DNA"/>
</dbReference>